<feature type="region of interest" description="Disordered" evidence="2">
    <location>
        <begin position="1"/>
        <end position="21"/>
    </location>
</feature>
<dbReference type="SUPFAM" id="SSF50249">
    <property type="entry name" value="Nucleic acid-binding proteins"/>
    <property type="match status" value="1"/>
</dbReference>
<dbReference type="InterPro" id="IPR003750">
    <property type="entry name" value="Put_MeTrfase-C9orf114-like"/>
</dbReference>
<dbReference type="STRING" id="717646.M2NGW6"/>
<dbReference type="Pfam" id="PF02598">
    <property type="entry name" value="Methyltrn_RNA_3"/>
    <property type="match status" value="1"/>
</dbReference>
<dbReference type="CDD" id="cd18086">
    <property type="entry name" value="HsC9orf114-like"/>
    <property type="match status" value="1"/>
</dbReference>
<dbReference type="EMBL" id="KB445553">
    <property type="protein sequence ID" value="EMC98544.1"/>
    <property type="molecule type" value="Genomic_DNA"/>
</dbReference>
<dbReference type="RefSeq" id="XP_007674327.1">
    <property type="nucleotide sequence ID" value="XM_007676137.1"/>
</dbReference>
<accession>M2NGW6</accession>
<dbReference type="PANTHER" id="PTHR12150:SF13">
    <property type="entry name" value="METHYLTRANSFERASE C9ORF114-RELATED"/>
    <property type="match status" value="1"/>
</dbReference>
<dbReference type="KEGG" id="bcom:BAUCODRAFT_23290"/>
<gene>
    <name evidence="3" type="ORF">BAUCODRAFT_23290</name>
</gene>
<dbReference type="HOGENOM" id="CLU_017233_4_0_1"/>
<sequence>MSSHKAKKRKLGNDDGRAVNVNKLDTSKPTAVFTATKGHLRRTSLVVRLVFPRPGPPLRASPEFSEFLSHLFISGTANENSAGTRELKTVLAGQIARACAVFCVDEVVVFDDGAVKARPPDEDGYTGYTDPNNFLVQMLTYLETPPHLRRTLIPKHADFQCAGVAPSLDMPHHLRSDEWCIFREGVALHPGENRDGNPGTLVDCGLQQKVFVGVPLEERSRVTVKLPDQPQAGRQDMLHGEAVSPDTPREEAGYYWGYSVRQASSLGAVFTECQYDGGYDISIGTSERGMSVQSVLSADSVSCVQPTWQHLLIVFGGVAGLEAALSADAELQAAGVSEAKEVFDRWLNVLPQQGSRTIRTEEATWIALTSLRPLMEARAEAA</sequence>
<keyword evidence="4" id="KW-1185">Reference proteome</keyword>
<dbReference type="OrthoDB" id="361029at2759"/>
<dbReference type="Proteomes" id="UP000011761">
    <property type="component" value="Unassembled WGS sequence"/>
</dbReference>
<evidence type="ECO:0000256" key="2">
    <source>
        <dbReference type="SAM" id="MobiDB-lite"/>
    </source>
</evidence>
<reference evidence="3 4" key="1">
    <citation type="journal article" date="2012" name="PLoS Pathog.">
        <title>Diverse lifestyles and strategies of plant pathogenesis encoded in the genomes of eighteen Dothideomycetes fungi.</title>
        <authorList>
            <person name="Ohm R.A."/>
            <person name="Feau N."/>
            <person name="Henrissat B."/>
            <person name="Schoch C.L."/>
            <person name="Horwitz B.A."/>
            <person name="Barry K.W."/>
            <person name="Condon B.J."/>
            <person name="Copeland A.C."/>
            <person name="Dhillon B."/>
            <person name="Glaser F."/>
            <person name="Hesse C.N."/>
            <person name="Kosti I."/>
            <person name="LaButti K."/>
            <person name="Lindquist E.A."/>
            <person name="Lucas S."/>
            <person name="Salamov A.A."/>
            <person name="Bradshaw R.E."/>
            <person name="Ciuffetti L."/>
            <person name="Hamelin R.C."/>
            <person name="Kema G.H.J."/>
            <person name="Lawrence C."/>
            <person name="Scott J.A."/>
            <person name="Spatafora J.W."/>
            <person name="Turgeon B.G."/>
            <person name="de Wit P.J.G.M."/>
            <person name="Zhong S."/>
            <person name="Goodwin S.B."/>
            <person name="Grigoriev I.V."/>
        </authorList>
    </citation>
    <scope>NUCLEOTIDE SEQUENCE [LARGE SCALE GENOMIC DNA]</scope>
    <source>
        <strain evidence="3 4">UAMH 10762</strain>
    </source>
</reference>
<feature type="compositionally biased region" description="Basic residues" evidence="2">
    <location>
        <begin position="1"/>
        <end position="10"/>
    </location>
</feature>
<dbReference type="Gene3D" id="2.40.50.140">
    <property type="entry name" value="Nucleic acid-binding proteins"/>
    <property type="match status" value="1"/>
</dbReference>
<dbReference type="PANTHER" id="PTHR12150">
    <property type="entry name" value="CLASS IV SAM-BINDING METHYLTRANSFERASE-RELATED"/>
    <property type="match status" value="1"/>
</dbReference>
<dbReference type="SUPFAM" id="SSF75217">
    <property type="entry name" value="alpha/beta knot"/>
    <property type="match status" value="1"/>
</dbReference>
<comment type="similarity">
    <text evidence="1">Belongs to the class IV-like SAM-binding methyltransferase superfamily.</text>
</comment>
<dbReference type="eggNOG" id="KOG3925">
    <property type="taxonomic scope" value="Eukaryota"/>
</dbReference>
<evidence type="ECO:0000313" key="4">
    <source>
        <dbReference type="Proteomes" id="UP000011761"/>
    </source>
</evidence>
<protein>
    <recommendedName>
        <fullName evidence="5">DUF171-domain-containing protein</fullName>
    </recommendedName>
</protein>
<name>M2NGW6_BAUPA</name>
<proteinExistence type="inferred from homology"/>
<dbReference type="OMA" id="FFPIHKD"/>
<dbReference type="InterPro" id="IPR029026">
    <property type="entry name" value="tRNA_m1G_MTases_N"/>
</dbReference>
<dbReference type="GeneID" id="19110009"/>
<dbReference type="InterPro" id="IPR029028">
    <property type="entry name" value="Alpha/beta_knot_MTases"/>
</dbReference>
<dbReference type="Gene3D" id="3.40.1280.10">
    <property type="match status" value="1"/>
</dbReference>
<dbReference type="AlphaFoldDB" id="M2NGW6"/>
<organism evidence="3 4">
    <name type="scientific">Baudoinia panamericana (strain UAMH 10762)</name>
    <name type="common">Angels' share fungus</name>
    <name type="synonym">Baudoinia compniacensis (strain UAMH 10762)</name>
    <dbReference type="NCBI Taxonomy" id="717646"/>
    <lineage>
        <taxon>Eukaryota</taxon>
        <taxon>Fungi</taxon>
        <taxon>Dikarya</taxon>
        <taxon>Ascomycota</taxon>
        <taxon>Pezizomycotina</taxon>
        <taxon>Dothideomycetes</taxon>
        <taxon>Dothideomycetidae</taxon>
        <taxon>Mycosphaerellales</taxon>
        <taxon>Teratosphaeriaceae</taxon>
        <taxon>Baudoinia</taxon>
    </lineage>
</organism>
<evidence type="ECO:0000256" key="1">
    <source>
        <dbReference type="ARBA" id="ARBA00009841"/>
    </source>
</evidence>
<evidence type="ECO:0008006" key="5">
    <source>
        <dbReference type="Google" id="ProtNLM"/>
    </source>
</evidence>
<evidence type="ECO:0000313" key="3">
    <source>
        <dbReference type="EMBL" id="EMC98544.1"/>
    </source>
</evidence>
<dbReference type="InterPro" id="IPR012340">
    <property type="entry name" value="NA-bd_OB-fold"/>
</dbReference>